<evidence type="ECO:0000313" key="3">
    <source>
        <dbReference type="EMBL" id="SDL55891.1"/>
    </source>
</evidence>
<proteinExistence type="predicted"/>
<feature type="compositionally biased region" description="Basic residues" evidence="2">
    <location>
        <begin position="1"/>
        <end position="11"/>
    </location>
</feature>
<accession>A0A1G9L1R5</accession>
<dbReference type="STRING" id="146817.SAMN04488502_101195"/>
<keyword evidence="1" id="KW-0175">Coiled coil</keyword>
<evidence type="ECO:0000256" key="1">
    <source>
        <dbReference type="SAM" id="Coils"/>
    </source>
</evidence>
<feature type="region of interest" description="Disordered" evidence="2">
    <location>
        <begin position="1"/>
        <end position="52"/>
    </location>
</feature>
<feature type="region of interest" description="Disordered" evidence="2">
    <location>
        <begin position="67"/>
        <end position="176"/>
    </location>
</feature>
<dbReference type="EMBL" id="FNHB01000001">
    <property type="protein sequence ID" value="SDL55891.1"/>
    <property type="molecule type" value="Genomic_DNA"/>
</dbReference>
<evidence type="ECO:0000313" key="4">
    <source>
        <dbReference type="Proteomes" id="UP000214880"/>
    </source>
</evidence>
<feature type="compositionally biased region" description="Low complexity" evidence="2">
    <location>
        <begin position="100"/>
        <end position="115"/>
    </location>
</feature>
<feature type="compositionally biased region" description="Basic and acidic residues" evidence="2">
    <location>
        <begin position="20"/>
        <end position="36"/>
    </location>
</feature>
<evidence type="ECO:0000256" key="2">
    <source>
        <dbReference type="SAM" id="MobiDB-lite"/>
    </source>
</evidence>
<protein>
    <submittedName>
        <fullName evidence="3">Uncharacterized protein</fullName>
    </submittedName>
</protein>
<feature type="coiled-coil region" evidence="1">
    <location>
        <begin position="182"/>
        <end position="209"/>
    </location>
</feature>
<organism evidence="3 4">
    <name type="scientific">Dendrosporobacter quercicolus</name>
    <dbReference type="NCBI Taxonomy" id="146817"/>
    <lineage>
        <taxon>Bacteria</taxon>
        <taxon>Bacillati</taxon>
        <taxon>Bacillota</taxon>
        <taxon>Negativicutes</taxon>
        <taxon>Selenomonadales</taxon>
        <taxon>Sporomusaceae</taxon>
        <taxon>Dendrosporobacter</taxon>
    </lineage>
</organism>
<dbReference type="Proteomes" id="UP000214880">
    <property type="component" value="Unassembled WGS sequence"/>
</dbReference>
<name>A0A1G9L1R5_9FIRM</name>
<gene>
    <name evidence="3" type="ORF">SAMN04488502_101195</name>
</gene>
<feature type="compositionally biased region" description="Polar residues" evidence="2">
    <location>
        <begin position="67"/>
        <end position="86"/>
    </location>
</feature>
<dbReference type="OrthoDB" id="1685273at2"/>
<feature type="compositionally biased region" description="Gly residues" evidence="2">
    <location>
        <begin position="89"/>
        <end position="99"/>
    </location>
</feature>
<reference evidence="3 4" key="1">
    <citation type="submission" date="2016-10" db="EMBL/GenBank/DDBJ databases">
        <authorList>
            <person name="de Groot N.N."/>
        </authorList>
    </citation>
    <scope>NUCLEOTIDE SEQUENCE [LARGE SCALE GENOMIC DNA]</scope>
    <source>
        <strain evidence="3 4">DSM 1736</strain>
    </source>
</reference>
<dbReference type="RefSeq" id="WP_092067388.1">
    <property type="nucleotide sequence ID" value="NZ_FNHB01000001.1"/>
</dbReference>
<sequence>MNRRLQRRKFHLREQGCAPDDQHLAPKDRQQEENEKACQNLSADDDSEAGAELTIMNQSNEIVSMLQRINNQLEKMQQSESRNDQTNQAGGGQQAGSGNGDNSQQQNSAPQGQQGTAPAVDRQMTRELEAMLSQLLQSNDNDLQSSATQPNPNSASSNQAGESSPNKQPNSKLAQTAAQVLAKAQYELANELEASLKKLKQVISESEKIANRISNLLGEENSSNKS</sequence>
<keyword evidence="4" id="KW-1185">Reference proteome</keyword>
<feature type="compositionally biased region" description="Polar residues" evidence="2">
    <location>
        <begin position="134"/>
        <end position="176"/>
    </location>
</feature>
<dbReference type="AlphaFoldDB" id="A0A1G9L1R5"/>